<evidence type="ECO:0000313" key="11">
    <source>
        <dbReference type="EMBL" id="UYM15400.1"/>
    </source>
</evidence>
<dbReference type="NCBIfam" id="TIGR02532">
    <property type="entry name" value="IV_pilin_GFxxxE"/>
    <property type="match status" value="1"/>
</dbReference>
<protein>
    <recommendedName>
        <fullName evidence="9">Type II secretion system protein I</fullName>
        <shortName evidence="9">T2SS minor pseudopilin I</shortName>
    </recommendedName>
</protein>
<evidence type="ECO:0000256" key="2">
    <source>
        <dbReference type="ARBA" id="ARBA00008358"/>
    </source>
</evidence>
<dbReference type="InterPro" id="IPR045584">
    <property type="entry name" value="Pilin-like"/>
</dbReference>
<dbReference type="Pfam" id="PF07963">
    <property type="entry name" value="N_methyl"/>
    <property type="match status" value="1"/>
</dbReference>
<dbReference type="Pfam" id="PF02501">
    <property type="entry name" value="T2SSI"/>
    <property type="match status" value="1"/>
</dbReference>
<keyword evidence="7 9" id="KW-1133">Transmembrane helix</keyword>
<comment type="similarity">
    <text evidence="2 9">Belongs to the GSP I family.</text>
</comment>
<gene>
    <name evidence="11" type="primary">gspI</name>
    <name evidence="11" type="ORF">NX720_21515</name>
</gene>
<accession>A0ABY6GRM6</accession>
<evidence type="ECO:0000259" key="10">
    <source>
        <dbReference type="Pfam" id="PF02501"/>
    </source>
</evidence>
<comment type="subcellular location">
    <subcellularLocation>
        <location evidence="1 9">Cell inner membrane</location>
        <topology evidence="1 9">Single-pass membrane protein</topology>
    </subcellularLocation>
</comment>
<evidence type="ECO:0000256" key="9">
    <source>
        <dbReference type="RuleBase" id="RU368030"/>
    </source>
</evidence>
<dbReference type="RefSeq" id="WP_262597394.1">
    <property type="nucleotide sequence ID" value="NZ_CP103300.1"/>
</dbReference>
<evidence type="ECO:0000256" key="3">
    <source>
        <dbReference type="ARBA" id="ARBA00022475"/>
    </source>
</evidence>
<evidence type="ECO:0000256" key="6">
    <source>
        <dbReference type="ARBA" id="ARBA00022692"/>
    </source>
</evidence>
<keyword evidence="6 9" id="KW-0812">Transmembrane</keyword>
<proteinExistence type="inferred from homology"/>
<dbReference type="NCBIfam" id="TIGR01707">
    <property type="entry name" value="gspI"/>
    <property type="match status" value="1"/>
</dbReference>
<dbReference type="Proteomes" id="UP001163255">
    <property type="component" value="Chromosome"/>
</dbReference>
<comment type="function">
    <text evidence="9">Component of the type II secretion system required for the energy-dependent secretion of extracellular factors such as proteases and toxins from the periplasm.</text>
</comment>
<keyword evidence="3" id="KW-1003">Cell membrane</keyword>
<dbReference type="PANTHER" id="PTHR38779">
    <property type="entry name" value="TYPE II SECRETION SYSTEM PROTEIN I-RELATED"/>
    <property type="match status" value="1"/>
</dbReference>
<evidence type="ECO:0000256" key="4">
    <source>
        <dbReference type="ARBA" id="ARBA00022481"/>
    </source>
</evidence>
<keyword evidence="8 9" id="KW-0472">Membrane</keyword>
<dbReference type="InterPro" id="IPR010052">
    <property type="entry name" value="T2SS_protein-GspI"/>
</dbReference>
<dbReference type="EMBL" id="CP103300">
    <property type="protein sequence ID" value="UYM15400.1"/>
    <property type="molecule type" value="Genomic_DNA"/>
</dbReference>
<keyword evidence="4 9" id="KW-0488">Methylation</keyword>
<dbReference type="PROSITE" id="PS00409">
    <property type="entry name" value="PROKAR_NTER_METHYL"/>
    <property type="match status" value="1"/>
</dbReference>
<feature type="domain" description="Type II secretion system protein GspI C-terminal" evidence="10">
    <location>
        <begin position="49"/>
        <end position="131"/>
    </location>
</feature>
<dbReference type="PANTHER" id="PTHR38779:SF2">
    <property type="entry name" value="TYPE II SECRETION SYSTEM PROTEIN I-RELATED"/>
    <property type="match status" value="1"/>
</dbReference>
<evidence type="ECO:0000313" key="12">
    <source>
        <dbReference type="Proteomes" id="UP001163255"/>
    </source>
</evidence>
<evidence type="ECO:0000256" key="5">
    <source>
        <dbReference type="ARBA" id="ARBA00022519"/>
    </source>
</evidence>
<sequence length="137" mass="15587">MACRILILPADHSRGFTLIEVMVALAVFAVAAAMLMLSDGNSIRQTRYMQEKVLAAQVADHYMSRLQAEKVWPDKGVKGKNDTYAGYDWYIRQVTRTTSFPGFRKVVVEVFVGRAKPEDDETALYSLTSYFRKLKKK</sequence>
<comment type="PTM">
    <text evidence="9">Cleaved by prepilin peptidase.</text>
</comment>
<dbReference type="InterPro" id="IPR012902">
    <property type="entry name" value="N_methyl_site"/>
</dbReference>
<evidence type="ECO:0000256" key="7">
    <source>
        <dbReference type="ARBA" id="ARBA00022989"/>
    </source>
</evidence>
<organism evidence="11 12">
    <name type="scientific">Endozoicomonas euniceicola</name>
    <dbReference type="NCBI Taxonomy" id="1234143"/>
    <lineage>
        <taxon>Bacteria</taxon>
        <taxon>Pseudomonadati</taxon>
        <taxon>Pseudomonadota</taxon>
        <taxon>Gammaproteobacteria</taxon>
        <taxon>Oceanospirillales</taxon>
        <taxon>Endozoicomonadaceae</taxon>
        <taxon>Endozoicomonas</taxon>
    </lineage>
</organism>
<name>A0ABY6GRM6_9GAMM</name>
<reference evidence="11" key="1">
    <citation type="submission" date="2022-10" db="EMBL/GenBank/DDBJ databases">
        <title>Completed Genome Sequence of two octocoral isolated bacterium, Endozoicomonas euniceicola EF212T and Endozoicomonas gorgoniicola PS125T.</title>
        <authorList>
            <person name="Chiou Y.-J."/>
            <person name="Chen Y.-H."/>
        </authorList>
    </citation>
    <scope>NUCLEOTIDE SEQUENCE</scope>
    <source>
        <strain evidence="11">EF212</strain>
    </source>
</reference>
<keyword evidence="12" id="KW-1185">Reference proteome</keyword>
<keyword evidence="5 9" id="KW-0997">Cell inner membrane</keyword>
<dbReference type="InterPro" id="IPR003413">
    <property type="entry name" value="T2SS_GspI_C"/>
</dbReference>
<evidence type="ECO:0000256" key="1">
    <source>
        <dbReference type="ARBA" id="ARBA00004377"/>
    </source>
</evidence>
<dbReference type="Gene3D" id="3.30.1300.30">
    <property type="entry name" value="GSPII I/J protein-like"/>
    <property type="match status" value="1"/>
</dbReference>
<evidence type="ECO:0000256" key="8">
    <source>
        <dbReference type="ARBA" id="ARBA00023136"/>
    </source>
</evidence>
<dbReference type="SUPFAM" id="SSF54523">
    <property type="entry name" value="Pili subunits"/>
    <property type="match status" value="1"/>
</dbReference>
<comment type="subunit">
    <text evidence="9">Type II secretion is composed of four main components: the outer membrane complex, the inner membrane complex, the cytoplasmic secretion ATPase and the periplasm-spanning pseudopilus.</text>
</comment>
<feature type="transmembrane region" description="Helical" evidence="9">
    <location>
        <begin position="16"/>
        <end position="37"/>
    </location>
</feature>